<dbReference type="EMBL" id="KZ452009">
    <property type="protein sequence ID" value="PKA52190.1"/>
    <property type="molecule type" value="Genomic_DNA"/>
</dbReference>
<proteinExistence type="predicted"/>
<sequence>MQPDHSKDRAFVFSATCHPCTNHVSNFGHDRASFAARRRARRISVGARCARLRRRPPALYIPCGTPLSAFQLVENFDKVSFDDDLLR</sequence>
<organism evidence="1 2">
    <name type="scientific">Apostasia shenzhenica</name>
    <dbReference type="NCBI Taxonomy" id="1088818"/>
    <lineage>
        <taxon>Eukaryota</taxon>
        <taxon>Viridiplantae</taxon>
        <taxon>Streptophyta</taxon>
        <taxon>Embryophyta</taxon>
        <taxon>Tracheophyta</taxon>
        <taxon>Spermatophyta</taxon>
        <taxon>Magnoliopsida</taxon>
        <taxon>Liliopsida</taxon>
        <taxon>Asparagales</taxon>
        <taxon>Orchidaceae</taxon>
        <taxon>Apostasioideae</taxon>
        <taxon>Apostasia</taxon>
    </lineage>
</organism>
<keyword evidence="2" id="KW-1185">Reference proteome</keyword>
<dbReference type="Proteomes" id="UP000236161">
    <property type="component" value="Unassembled WGS sequence"/>
</dbReference>
<evidence type="ECO:0000313" key="1">
    <source>
        <dbReference type="EMBL" id="PKA52190.1"/>
    </source>
</evidence>
<name>A0A2I0A9H4_9ASPA</name>
<protein>
    <submittedName>
        <fullName evidence="1">Uncharacterized protein</fullName>
    </submittedName>
</protein>
<accession>A0A2I0A9H4</accession>
<evidence type="ECO:0000313" key="2">
    <source>
        <dbReference type="Proteomes" id="UP000236161"/>
    </source>
</evidence>
<reference evidence="1 2" key="1">
    <citation type="journal article" date="2017" name="Nature">
        <title>The Apostasia genome and the evolution of orchids.</title>
        <authorList>
            <person name="Zhang G.Q."/>
            <person name="Liu K.W."/>
            <person name="Li Z."/>
            <person name="Lohaus R."/>
            <person name="Hsiao Y.Y."/>
            <person name="Niu S.C."/>
            <person name="Wang J.Y."/>
            <person name="Lin Y.C."/>
            <person name="Xu Q."/>
            <person name="Chen L.J."/>
            <person name="Yoshida K."/>
            <person name="Fujiwara S."/>
            <person name="Wang Z.W."/>
            <person name="Zhang Y.Q."/>
            <person name="Mitsuda N."/>
            <person name="Wang M."/>
            <person name="Liu G.H."/>
            <person name="Pecoraro L."/>
            <person name="Huang H.X."/>
            <person name="Xiao X.J."/>
            <person name="Lin M."/>
            <person name="Wu X.Y."/>
            <person name="Wu W.L."/>
            <person name="Chen Y.Y."/>
            <person name="Chang S.B."/>
            <person name="Sakamoto S."/>
            <person name="Ohme-Takagi M."/>
            <person name="Yagi M."/>
            <person name="Zeng S.J."/>
            <person name="Shen C.Y."/>
            <person name="Yeh C.M."/>
            <person name="Luo Y.B."/>
            <person name="Tsai W.C."/>
            <person name="Van de Peer Y."/>
            <person name="Liu Z.J."/>
        </authorList>
    </citation>
    <scope>NUCLEOTIDE SEQUENCE [LARGE SCALE GENOMIC DNA]</scope>
    <source>
        <strain evidence="2">cv. Shenzhen</strain>
        <tissue evidence="1">Stem</tissue>
    </source>
</reference>
<gene>
    <name evidence="1" type="ORF">AXF42_Ash014127</name>
</gene>
<dbReference type="AlphaFoldDB" id="A0A2I0A9H4"/>